<proteinExistence type="predicted"/>
<dbReference type="AlphaFoldDB" id="A0A9P1EGM3"/>
<reference evidence="2" key="1">
    <citation type="submission" date="2022-07" db="EMBL/GenBank/DDBJ databases">
        <authorList>
            <person name="Macas J."/>
            <person name="Novak P."/>
            <person name="Neumann P."/>
        </authorList>
    </citation>
    <scope>NUCLEOTIDE SEQUENCE</scope>
</reference>
<keyword evidence="3" id="KW-1185">Reference proteome</keyword>
<sequence>MSSATALTFPISVDTTGTSLTIINLTNVVKLTSTTYLSWKIQVEALLVGYGLSTYIDGTQVSPPATITDNNVPSPNPAYERWKRKDKLMFGAIAGTLDPTIIPLISQAATSKEAWDILAHTFARPTRGQIKQTKSHLKNTKKGSHSITHYLHTMKTCADQLTLLGKPMDIEDLVEHILDGLDSNYQCVIDAVNGRDVPITFDELHEKLLNKELELQAKQVSSVDLMFPATAHATNFKPKKFPSTSRSLWNSAPSKQSITGLPNKRPAKPYLGRCQWCHVQGHNISYCPVFQQQHPSIKPPPPPRTNSSLPQAHVAMISSPSESSWLLDNGACHHVTSDLGNLSLHKPYDGTEEIVIGDGSGLPISYTGPDHGSTSSQRTN</sequence>
<protein>
    <recommendedName>
        <fullName evidence="4">Retrovirus-related Pol polyprotein from transposon RE1</fullName>
    </recommendedName>
</protein>
<dbReference type="PANTHER" id="PTHR47481">
    <property type="match status" value="1"/>
</dbReference>
<dbReference type="Pfam" id="PF14223">
    <property type="entry name" value="Retrotran_gag_2"/>
    <property type="match status" value="1"/>
</dbReference>
<evidence type="ECO:0000313" key="3">
    <source>
        <dbReference type="Proteomes" id="UP001152484"/>
    </source>
</evidence>
<gene>
    <name evidence="2" type="ORF">CEURO_LOCUS16981</name>
</gene>
<comment type="caution">
    <text evidence="2">The sequence shown here is derived from an EMBL/GenBank/DDBJ whole genome shotgun (WGS) entry which is preliminary data.</text>
</comment>
<evidence type="ECO:0000256" key="1">
    <source>
        <dbReference type="SAM" id="MobiDB-lite"/>
    </source>
</evidence>
<dbReference type="EMBL" id="CAMAPE010000048">
    <property type="protein sequence ID" value="CAH9105641.1"/>
    <property type="molecule type" value="Genomic_DNA"/>
</dbReference>
<dbReference type="Proteomes" id="UP001152484">
    <property type="component" value="Unassembled WGS sequence"/>
</dbReference>
<evidence type="ECO:0008006" key="4">
    <source>
        <dbReference type="Google" id="ProtNLM"/>
    </source>
</evidence>
<evidence type="ECO:0000313" key="2">
    <source>
        <dbReference type="EMBL" id="CAH9105641.1"/>
    </source>
</evidence>
<organism evidence="2 3">
    <name type="scientific">Cuscuta europaea</name>
    <name type="common">European dodder</name>
    <dbReference type="NCBI Taxonomy" id="41803"/>
    <lineage>
        <taxon>Eukaryota</taxon>
        <taxon>Viridiplantae</taxon>
        <taxon>Streptophyta</taxon>
        <taxon>Embryophyta</taxon>
        <taxon>Tracheophyta</taxon>
        <taxon>Spermatophyta</taxon>
        <taxon>Magnoliopsida</taxon>
        <taxon>eudicotyledons</taxon>
        <taxon>Gunneridae</taxon>
        <taxon>Pentapetalae</taxon>
        <taxon>asterids</taxon>
        <taxon>lamiids</taxon>
        <taxon>Solanales</taxon>
        <taxon>Convolvulaceae</taxon>
        <taxon>Cuscuteae</taxon>
        <taxon>Cuscuta</taxon>
        <taxon>Cuscuta subgen. Cuscuta</taxon>
    </lineage>
</organism>
<dbReference type="OrthoDB" id="1305658at2759"/>
<feature type="region of interest" description="Disordered" evidence="1">
    <location>
        <begin position="359"/>
        <end position="380"/>
    </location>
</feature>
<accession>A0A9P1EGM3</accession>
<name>A0A9P1EGM3_CUSEU</name>
<dbReference type="PANTHER" id="PTHR47481:SF22">
    <property type="entry name" value="RETROTRANSPOSON GAG DOMAIN-CONTAINING PROTEIN"/>
    <property type="match status" value="1"/>
</dbReference>